<keyword evidence="1" id="KW-0472">Membrane</keyword>
<dbReference type="InterPro" id="IPR036927">
    <property type="entry name" value="Cyt_c_oxase-like_su1_sf"/>
</dbReference>
<dbReference type="RefSeq" id="WP_166146371.1">
    <property type="nucleotide sequence ID" value="NZ_JAANYN010000003.1"/>
</dbReference>
<keyword evidence="1" id="KW-1133">Transmembrane helix</keyword>
<feature type="transmembrane region" description="Helical" evidence="1">
    <location>
        <begin position="205"/>
        <end position="227"/>
    </location>
</feature>
<dbReference type="Gene3D" id="1.20.210.10">
    <property type="entry name" value="Cytochrome c oxidase-like, subunit I domain"/>
    <property type="match status" value="1"/>
</dbReference>
<feature type="transmembrane region" description="Helical" evidence="1">
    <location>
        <begin position="40"/>
        <end position="60"/>
    </location>
</feature>
<dbReference type="EMBL" id="JAANYN010000003">
    <property type="protein sequence ID" value="NHE57151.1"/>
    <property type="molecule type" value="Genomic_DNA"/>
</dbReference>
<sequence length="414" mass="48042">MKKFWILLSFSNFLIAALFGLVLRAAFVWEIDWMEYRNLLHAHSHLAMLGWVYMGIFALFCHRFVPLPKSKAYPVLFWITQISVIGMMISFPLQGYAAISISFSTMHILASYVFCYRIWRDQRIPNPSVKKLFYAALVFLILSTLGVWVLGPLAVSGGRNTALYQVAIQFYLHFQFHGWFTFAILALLLDALLKQQWKISKQAFSWFYYLFITATVLTFGLVLFWAYGNKSYWWLNNLGIILQLIGIGLFLKIWQQGIGLQLKQFSARQSLLFRFGLISWIAKIGIQSMVIFPEAAVSATTIRPLMMGFIHLTVLGFVSAFLIYFFTQLGFFRAATFQFLMISILFISGFLLTEILLFSQGLFYWMHWGQLPFYHELLFVSSAFLPLSIILFIFQSKAISKEKKLIKTEFNIYN</sequence>
<feature type="transmembrane region" description="Helical" evidence="1">
    <location>
        <begin position="377"/>
        <end position="394"/>
    </location>
</feature>
<keyword evidence="1" id="KW-0812">Transmembrane</keyword>
<feature type="transmembrane region" description="Helical" evidence="1">
    <location>
        <begin position="305"/>
        <end position="327"/>
    </location>
</feature>
<proteinExistence type="predicted"/>
<evidence type="ECO:0000256" key="1">
    <source>
        <dbReference type="SAM" id="Phobius"/>
    </source>
</evidence>
<gene>
    <name evidence="2" type="ORF">G9Q97_10025</name>
</gene>
<evidence type="ECO:0000313" key="3">
    <source>
        <dbReference type="Proteomes" id="UP000649799"/>
    </source>
</evidence>
<feature type="transmembrane region" description="Helical" evidence="1">
    <location>
        <begin position="271"/>
        <end position="293"/>
    </location>
</feature>
<organism evidence="2 3">
    <name type="scientific">Cyclobacterium plantarum</name>
    <dbReference type="NCBI Taxonomy" id="2716263"/>
    <lineage>
        <taxon>Bacteria</taxon>
        <taxon>Pseudomonadati</taxon>
        <taxon>Bacteroidota</taxon>
        <taxon>Cytophagia</taxon>
        <taxon>Cytophagales</taxon>
        <taxon>Cyclobacteriaceae</taxon>
        <taxon>Cyclobacterium</taxon>
    </lineage>
</organism>
<protein>
    <submittedName>
        <fullName evidence="2">Uncharacterized protein</fullName>
    </submittedName>
</protein>
<feature type="transmembrane region" description="Helical" evidence="1">
    <location>
        <begin position="339"/>
        <end position="365"/>
    </location>
</feature>
<feature type="transmembrane region" description="Helical" evidence="1">
    <location>
        <begin position="72"/>
        <end position="91"/>
    </location>
</feature>
<reference evidence="2 3" key="1">
    <citation type="submission" date="2020-03" db="EMBL/GenBank/DDBJ databases">
        <title>Cyclobacterium plantarum sp. nov., a marine bacterium isolated from a coastal-marine wetland.</title>
        <authorList>
            <person name="Sanchez-Porro C."/>
            <person name="Ventosa A."/>
            <person name="Amoozegar M."/>
        </authorList>
    </citation>
    <scope>NUCLEOTIDE SEQUENCE [LARGE SCALE GENOMIC DNA]</scope>
    <source>
        <strain evidence="2 3">GBPx2</strain>
    </source>
</reference>
<accession>A0ABX0HAA1</accession>
<evidence type="ECO:0000313" key="2">
    <source>
        <dbReference type="EMBL" id="NHE57151.1"/>
    </source>
</evidence>
<feature type="transmembrane region" description="Helical" evidence="1">
    <location>
        <begin position="170"/>
        <end position="193"/>
    </location>
</feature>
<keyword evidence="3" id="KW-1185">Reference proteome</keyword>
<feature type="transmembrane region" description="Helical" evidence="1">
    <location>
        <begin position="131"/>
        <end position="150"/>
    </location>
</feature>
<comment type="caution">
    <text evidence="2">The sequence shown here is derived from an EMBL/GenBank/DDBJ whole genome shotgun (WGS) entry which is preliminary data.</text>
</comment>
<name>A0ABX0HAA1_9BACT</name>
<dbReference type="Proteomes" id="UP000649799">
    <property type="component" value="Unassembled WGS sequence"/>
</dbReference>
<feature type="transmembrane region" description="Helical" evidence="1">
    <location>
        <begin position="233"/>
        <end position="251"/>
    </location>
</feature>
<feature type="transmembrane region" description="Helical" evidence="1">
    <location>
        <begin position="97"/>
        <end position="119"/>
    </location>
</feature>